<comment type="similarity">
    <text evidence="1">Belongs to the CCZ1 family.</text>
</comment>
<dbReference type="InterPro" id="IPR043987">
    <property type="entry name" value="CCZ1/INTU/HSP4_longin_1"/>
</dbReference>
<evidence type="ECO:0000256" key="1">
    <source>
        <dbReference type="ARBA" id="ARBA00005352"/>
    </source>
</evidence>
<dbReference type="PANTHER" id="PTHR13056:SF0">
    <property type="entry name" value="VACUOLAR FUSION PROTEIN CCZ1 HOMOLOG-RELATED"/>
    <property type="match status" value="1"/>
</dbReference>
<organism evidence="3 4">
    <name type="scientific">Physocladia obscura</name>
    <dbReference type="NCBI Taxonomy" id="109957"/>
    <lineage>
        <taxon>Eukaryota</taxon>
        <taxon>Fungi</taxon>
        <taxon>Fungi incertae sedis</taxon>
        <taxon>Chytridiomycota</taxon>
        <taxon>Chytridiomycota incertae sedis</taxon>
        <taxon>Chytridiomycetes</taxon>
        <taxon>Chytridiales</taxon>
        <taxon>Chytriomycetaceae</taxon>
        <taxon>Physocladia</taxon>
    </lineage>
</organism>
<dbReference type="AlphaFoldDB" id="A0AAD5XBW8"/>
<dbReference type="GO" id="GO:0035658">
    <property type="term" value="C:Mon1-Ccz1 complex"/>
    <property type="evidence" value="ECO:0007669"/>
    <property type="project" value="InterPro"/>
</dbReference>
<proteinExistence type="inferred from homology"/>
<protein>
    <recommendedName>
        <fullName evidence="2">CCZ1/INTU/HSP4 first Longin domain-containing protein</fullName>
    </recommendedName>
</protein>
<gene>
    <name evidence="3" type="ORF">HK100_006080</name>
</gene>
<feature type="domain" description="CCZ1/INTU/HSP4 first Longin" evidence="2">
    <location>
        <begin position="7"/>
        <end position="119"/>
    </location>
</feature>
<reference evidence="3" key="1">
    <citation type="submission" date="2020-05" db="EMBL/GenBank/DDBJ databases">
        <title>Phylogenomic resolution of chytrid fungi.</title>
        <authorList>
            <person name="Stajich J.E."/>
            <person name="Amses K."/>
            <person name="Simmons R."/>
            <person name="Seto K."/>
            <person name="Myers J."/>
            <person name="Bonds A."/>
            <person name="Quandt C.A."/>
            <person name="Barry K."/>
            <person name="Liu P."/>
            <person name="Grigoriev I."/>
            <person name="Longcore J.E."/>
            <person name="James T.Y."/>
        </authorList>
    </citation>
    <scope>NUCLEOTIDE SEQUENCE</scope>
    <source>
        <strain evidence="3">JEL0513</strain>
    </source>
</reference>
<dbReference type="GO" id="GO:0016192">
    <property type="term" value="P:vesicle-mediated transport"/>
    <property type="evidence" value="ECO:0007669"/>
    <property type="project" value="InterPro"/>
</dbReference>
<dbReference type="InterPro" id="IPR013176">
    <property type="entry name" value="Ccz1"/>
</dbReference>
<comment type="caution">
    <text evidence="3">The sequence shown here is derived from an EMBL/GenBank/DDBJ whole genome shotgun (WGS) entry which is preliminary data.</text>
</comment>
<evidence type="ECO:0000259" key="2">
    <source>
        <dbReference type="Pfam" id="PF19031"/>
    </source>
</evidence>
<keyword evidence="4" id="KW-1185">Reference proteome</keyword>
<evidence type="ECO:0000313" key="3">
    <source>
        <dbReference type="EMBL" id="KAJ3094633.1"/>
    </source>
</evidence>
<dbReference type="Proteomes" id="UP001211907">
    <property type="component" value="Unassembled WGS sequence"/>
</dbReference>
<sequence length="528" mass="58284">MAGISMFGVFSSNTRKSNDESAPEVLFAFPPTTPLLQLERLCGLAQGISSLAIAFSQNKPVSIIKSTRHRIAILSPEPGFWIVMKVKFETQTLQDRRNFFDAALEAIVLQMYQRFRLLHNTFTENIRPDSNILENSVRNFENLKLKLDAVFSTYLSVFDPSSLDISTVHSNISLTLPLVSALSYLRVTQTLISVKVLFATAFPFSVQLEPHLFYKNAHVAVSPIKPHLSPLFAYIIDPTTGIYSGSDGGIVGFAKPKGIGIVRENRNLRQNLPLSKPSTPIMSKNEGEQFFTGYVVGPEPDDHSDNTFDSGDGWAGAKIIHLNSSKSIENLEQHRILVFQILENTTLIILIRPDTDDRSKPIPLRRDAFSSLIPKLTATLYDVATQILPDAYSKQTKDRQTCPVKYYKSDGESAISTNFNITSGTSSPSSSFNEDILKQIEALHTDFKREGGVEMNQIFLKSYANGWLMAQHAKNTEEEMYAVFTPGSSGAESGSAVVSGTAVQVGTAANKGLHAITEEFSLLQNGFL</sequence>
<dbReference type="Pfam" id="PF19031">
    <property type="entry name" value="Intu_longin_1"/>
    <property type="match status" value="1"/>
</dbReference>
<evidence type="ECO:0000313" key="4">
    <source>
        <dbReference type="Proteomes" id="UP001211907"/>
    </source>
</evidence>
<name>A0AAD5XBW8_9FUNG</name>
<dbReference type="EMBL" id="JADGJH010002821">
    <property type="protein sequence ID" value="KAJ3094633.1"/>
    <property type="molecule type" value="Genomic_DNA"/>
</dbReference>
<accession>A0AAD5XBW8</accession>
<dbReference type="PANTHER" id="PTHR13056">
    <property type="entry name" value="VACUOLAR FUSION PROTEIN CCZ1 HOMOLOG-RELATED"/>
    <property type="match status" value="1"/>
</dbReference>